<dbReference type="Proteomes" id="UP000004810">
    <property type="component" value="Unassembled WGS sequence"/>
</dbReference>
<feature type="non-terminal residue" evidence="1">
    <location>
        <position position="51"/>
    </location>
</feature>
<sequence length="51" mass="5856">KQQLHGVIDDENFRDDQNFLKGTKISAALAQSELSFVAKKLEEGCVLRMFW</sequence>
<protein>
    <submittedName>
        <fullName evidence="1">Uncharacterized protein</fullName>
    </submittedName>
</protein>
<organism evidence="1 2">
    <name type="scientific">Wuchereria bancrofti</name>
    <dbReference type="NCBI Taxonomy" id="6293"/>
    <lineage>
        <taxon>Eukaryota</taxon>
        <taxon>Metazoa</taxon>
        <taxon>Ecdysozoa</taxon>
        <taxon>Nematoda</taxon>
        <taxon>Chromadorea</taxon>
        <taxon>Rhabditida</taxon>
        <taxon>Spirurina</taxon>
        <taxon>Spiruromorpha</taxon>
        <taxon>Filarioidea</taxon>
        <taxon>Onchocercidae</taxon>
        <taxon>Wuchereria</taxon>
    </lineage>
</organism>
<accession>J9F4A7</accession>
<evidence type="ECO:0000313" key="2">
    <source>
        <dbReference type="Proteomes" id="UP000004810"/>
    </source>
</evidence>
<reference evidence="2" key="1">
    <citation type="submission" date="2012-08" db="EMBL/GenBank/DDBJ databases">
        <title>The Genome Sequence of Wuchereria bancrofti.</title>
        <authorList>
            <person name="Nutman T.B."/>
            <person name="Fink D.L."/>
            <person name="Russ C."/>
            <person name="Young S."/>
            <person name="Zeng Q."/>
            <person name="Koehrsen M."/>
            <person name="Alvarado L."/>
            <person name="Berlin A."/>
            <person name="Chapman S.B."/>
            <person name="Chen Z."/>
            <person name="Freedman E."/>
            <person name="Gellesch M."/>
            <person name="Goldberg J."/>
            <person name="Griggs A."/>
            <person name="Gujja S."/>
            <person name="Heilman E.R."/>
            <person name="Heiman D."/>
            <person name="Hepburn T."/>
            <person name="Howarth C."/>
            <person name="Jen D."/>
            <person name="Larson L."/>
            <person name="Lewis B."/>
            <person name="Mehta T."/>
            <person name="Park D."/>
            <person name="Pearson M."/>
            <person name="Roberts A."/>
            <person name="Saif S."/>
            <person name="Shea T."/>
            <person name="Shenoy N."/>
            <person name="Sisk P."/>
            <person name="Stolte C."/>
            <person name="Sykes S."/>
            <person name="Walk T."/>
            <person name="White J."/>
            <person name="Yandava C."/>
            <person name="Haas B."/>
            <person name="Henn M.R."/>
            <person name="Nusbaum C."/>
            <person name="Birren B."/>
        </authorList>
    </citation>
    <scope>NUCLEOTIDE SEQUENCE [LARGE SCALE GENOMIC DNA]</scope>
    <source>
        <strain evidence="2">NA</strain>
    </source>
</reference>
<proteinExistence type="predicted"/>
<gene>
    <name evidence="1" type="ORF">WUBG_06929</name>
</gene>
<feature type="non-terminal residue" evidence="1">
    <location>
        <position position="1"/>
    </location>
</feature>
<comment type="caution">
    <text evidence="1">The sequence shown here is derived from an EMBL/GenBank/DDBJ whole genome shotgun (WGS) entry which is preliminary data.</text>
</comment>
<dbReference type="AlphaFoldDB" id="J9F4A7"/>
<evidence type="ECO:0000313" key="1">
    <source>
        <dbReference type="EMBL" id="EJW82164.1"/>
    </source>
</evidence>
<name>J9F4A7_WUCBA</name>
<dbReference type="EMBL" id="ADBV01003070">
    <property type="protein sequence ID" value="EJW82164.1"/>
    <property type="molecule type" value="Genomic_DNA"/>
</dbReference>